<evidence type="ECO:0000259" key="1">
    <source>
        <dbReference type="PROSITE" id="PS51192"/>
    </source>
</evidence>
<keyword evidence="3" id="KW-0067">ATP-binding</keyword>
<comment type="caution">
    <text evidence="3">The sequence shown here is derived from an EMBL/GenBank/DDBJ whole genome shotgun (WGS) entry which is preliminary data.</text>
</comment>
<keyword evidence="3" id="KW-0547">Nucleotide-binding</keyword>
<dbReference type="SMART" id="SM00490">
    <property type="entry name" value="HELICc"/>
    <property type="match status" value="1"/>
</dbReference>
<organism evidence="3 4">
    <name type="scientific">Halomonas ventosae</name>
    <dbReference type="NCBI Taxonomy" id="229007"/>
    <lineage>
        <taxon>Bacteria</taxon>
        <taxon>Pseudomonadati</taxon>
        <taxon>Pseudomonadota</taxon>
        <taxon>Gammaproteobacteria</taxon>
        <taxon>Oceanospirillales</taxon>
        <taxon>Halomonadaceae</taxon>
        <taxon>Halomonas</taxon>
    </lineage>
</organism>
<dbReference type="InterPro" id="IPR052511">
    <property type="entry name" value="ATP-dep_Helicase"/>
</dbReference>
<accession>A0A2T0VME5</accession>
<dbReference type="InterPro" id="IPR001650">
    <property type="entry name" value="Helicase_C-like"/>
</dbReference>
<dbReference type="InterPro" id="IPR027417">
    <property type="entry name" value="P-loop_NTPase"/>
</dbReference>
<feature type="domain" description="Helicase ATP-binding" evidence="1">
    <location>
        <begin position="319"/>
        <end position="457"/>
    </location>
</feature>
<dbReference type="RefSeq" id="WP_106230765.1">
    <property type="nucleotide sequence ID" value="NZ_PVTM01000007.1"/>
</dbReference>
<dbReference type="SMART" id="SM00487">
    <property type="entry name" value="DEXDc"/>
    <property type="match status" value="1"/>
</dbReference>
<dbReference type="PANTHER" id="PTHR47962">
    <property type="entry name" value="ATP-DEPENDENT HELICASE LHR-RELATED-RELATED"/>
    <property type="match status" value="1"/>
</dbReference>
<evidence type="ECO:0000313" key="4">
    <source>
        <dbReference type="Proteomes" id="UP000239896"/>
    </source>
</evidence>
<dbReference type="SUPFAM" id="SSF52540">
    <property type="entry name" value="P-loop containing nucleoside triphosphate hydrolases"/>
    <property type="match status" value="1"/>
</dbReference>
<sequence>MDRLPEGLYERLLDEELREQLGAHPELKPVLRKLDDETAPHAYAQFLGQLLQQALRIIDADRRLPLLNRLVELISATDGLDYLARKRLLETDKPVLTELGRGGPPLPRPSTPLATSALLTGLGHDPPLEHELRAEMATADGVDILVSFIKWSGLRLLMPAFERLAERDIPVRLISTSYMGASDPTALEWLSQQPNVTVRVSYDTGGTRLHAKAYHFRRESRYATAYIGSANMSHSAMTQGLEWTVKVTAQDMGHILERFEAEFSAYWESDEFERYTPEDFTRFRQAITAHKERGRGGATFFAEITPRPFQLRILEAIDAARQRGSFRNLVVAATGTGKTVISALDYRRLCEREGSLVPLLFVAHRKEILEQAQSCYRTVLRDQNFGELWVGGHVPTEHRHLFASVQTLNRHRPWATSGREHFQYVVIDEAHHETASSYRALLEELNPAILLGLTATPERMDGSSILPDFDGDFAAEIRLPEALEEKLLCPFHYFGVSDSVDLSDDSLWRNGRYDVRQLENLLSGDDFRAKQRVDTVLQALERYQPDLHGIRAVGFCAGLRHAEYMAECFNQLGSEYRAAVLVGDTPAEIRAERLREFRDGRLPFLFTVDVLSEGVDVPDINLVMFLRPTESLTIFLQQLGRGLRHAPGKECLTVLDFVGQTHRRYRLDTKFTALLSGRRQRLDREVVADFPSLPPGCSIQLERVARDRVLNKIRSVLADLNQFIPETLRTWSEEAGTPRTFGRFLEVTGLTPLQVLSRRSWSEWKALADRQAPPEDPDIDQARKALSRIALRSDPELLSAIETLGQPDGVEEALGRYDTARQTALHYLLWGQKGGLVGVDSLEESLRKWRTNPSVAADAAEIAAWRRAHQQVPLHRLSGLPFDCELLLHGAYGLPEIKAALGLASLEKPGATGVGVIHAKEICAYIHLVTFQKDDTDFSPTTRYRDYPISRTLLHWESQSNTSQASATGQNYLHFEERGYTILFFARLTKRIEDKETAPFIFLGQAKALKSYQGDRPIAMTWELAHPMPAELFEEARPA</sequence>
<keyword evidence="4" id="KW-1185">Reference proteome</keyword>
<dbReference type="GO" id="GO:0004386">
    <property type="term" value="F:helicase activity"/>
    <property type="evidence" value="ECO:0007669"/>
    <property type="project" value="UniProtKB-KW"/>
</dbReference>
<dbReference type="PANTHER" id="PTHR47962:SF7">
    <property type="entry name" value="MITOCHONDRIAL ATP-DEPENDENT HELICASE IRC3-RELATED"/>
    <property type="match status" value="1"/>
</dbReference>
<protein>
    <submittedName>
        <fullName evidence="3">Superfamily II DNA or RNA helicase</fullName>
    </submittedName>
</protein>
<dbReference type="SUPFAM" id="SSF56024">
    <property type="entry name" value="Phospholipase D/nuclease"/>
    <property type="match status" value="1"/>
</dbReference>
<proteinExistence type="predicted"/>
<dbReference type="GO" id="GO:0016887">
    <property type="term" value="F:ATP hydrolysis activity"/>
    <property type="evidence" value="ECO:0007669"/>
    <property type="project" value="TreeGrafter"/>
</dbReference>
<dbReference type="Pfam" id="PF11907">
    <property type="entry name" value="DUF3427"/>
    <property type="match status" value="1"/>
</dbReference>
<dbReference type="Proteomes" id="UP000239896">
    <property type="component" value="Unassembled WGS sequence"/>
</dbReference>
<dbReference type="EMBL" id="PVTM01000007">
    <property type="protein sequence ID" value="PRY71479.1"/>
    <property type="molecule type" value="Genomic_DNA"/>
</dbReference>
<gene>
    <name evidence="3" type="ORF">BCL64_10753</name>
</gene>
<dbReference type="CDD" id="cd18799">
    <property type="entry name" value="SF2_C_EcoAI-like"/>
    <property type="match status" value="1"/>
</dbReference>
<dbReference type="InterPro" id="IPR021835">
    <property type="entry name" value="DUF3427"/>
</dbReference>
<dbReference type="GO" id="GO:0005524">
    <property type="term" value="F:ATP binding"/>
    <property type="evidence" value="ECO:0007669"/>
    <property type="project" value="InterPro"/>
</dbReference>
<dbReference type="GO" id="GO:0003677">
    <property type="term" value="F:DNA binding"/>
    <property type="evidence" value="ECO:0007669"/>
    <property type="project" value="InterPro"/>
</dbReference>
<dbReference type="PROSITE" id="PS51194">
    <property type="entry name" value="HELICASE_CTER"/>
    <property type="match status" value="1"/>
</dbReference>
<evidence type="ECO:0000259" key="2">
    <source>
        <dbReference type="PROSITE" id="PS51194"/>
    </source>
</evidence>
<dbReference type="AlphaFoldDB" id="A0A2T0VME5"/>
<dbReference type="Pfam" id="PF00271">
    <property type="entry name" value="Helicase_C"/>
    <property type="match status" value="1"/>
</dbReference>
<keyword evidence="3" id="KW-0347">Helicase</keyword>
<dbReference type="Pfam" id="PF13091">
    <property type="entry name" value="PLDc_2"/>
    <property type="match status" value="1"/>
</dbReference>
<dbReference type="InterPro" id="IPR006935">
    <property type="entry name" value="Helicase/UvrB_N"/>
</dbReference>
<dbReference type="InterPro" id="IPR014001">
    <property type="entry name" value="Helicase_ATP-bd"/>
</dbReference>
<evidence type="ECO:0000313" key="3">
    <source>
        <dbReference type="EMBL" id="PRY71479.1"/>
    </source>
</evidence>
<dbReference type="Gene3D" id="3.40.50.300">
    <property type="entry name" value="P-loop containing nucleotide triphosphate hydrolases"/>
    <property type="match status" value="2"/>
</dbReference>
<reference evidence="3 4" key="1">
    <citation type="submission" date="2018-03" db="EMBL/GenBank/DDBJ databases">
        <title>Comparative analysis of microorganisms from saline springs in Andes Mountain Range, Colombia.</title>
        <authorList>
            <person name="Rubin E."/>
        </authorList>
    </citation>
    <scope>NUCLEOTIDE SEQUENCE [LARGE SCALE GENOMIC DNA]</scope>
    <source>
        <strain evidence="3 4">USBA 854</strain>
    </source>
</reference>
<dbReference type="InterPro" id="IPR025202">
    <property type="entry name" value="PLD-like_dom"/>
</dbReference>
<dbReference type="Pfam" id="PF04851">
    <property type="entry name" value="ResIII"/>
    <property type="match status" value="1"/>
</dbReference>
<dbReference type="Gene3D" id="3.30.870.10">
    <property type="entry name" value="Endonuclease Chain A"/>
    <property type="match status" value="1"/>
</dbReference>
<dbReference type="CDD" id="cd18032">
    <property type="entry name" value="DEXHc_RE_I_III_res"/>
    <property type="match status" value="1"/>
</dbReference>
<dbReference type="PROSITE" id="PS51192">
    <property type="entry name" value="HELICASE_ATP_BIND_1"/>
    <property type="match status" value="1"/>
</dbReference>
<feature type="domain" description="Helicase C-terminal" evidence="2">
    <location>
        <begin position="535"/>
        <end position="686"/>
    </location>
</feature>
<name>A0A2T0VME5_9GAMM</name>
<keyword evidence="3" id="KW-0378">Hydrolase</keyword>